<dbReference type="EMBL" id="FUWZ01000004">
    <property type="protein sequence ID" value="SKA38384.1"/>
    <property type="molecule type" value="Genomic_DNA"/>
</dbReference>
<sequence length="278" mass="32423">MRVLCFHPDETSIPYSHYVESLRSYPFTTVVVHNHQQLKRTILTGQYEIALLPWNSRSWLQTVKTRRISLLLRKSSPTCFVLLYRCSPEPISKLLAAIMPLSGNVSFGNTLEPGAFPALVEKLFLRWLQQLTRKKVVGQLKKLNSIKGMVAVDYLAGELIKQSLSEIGIHIKLTEVSMDFESRFLQEFPDFVLLHCHNRNGDSDIVITATHTIRRMHPRCIIYITCSAVTWSQFPQRYRLHEFAFDELLLIPYTQEELRRMLFRDLVLRRYHLPPTHS</sequence>
<dbReference type="AlphaFoldDB" id="A0A1T4TD10"/>
<name>A0A1T4TD10_9BACT</name>
<proteinExistence type="predicted"/>
<protein>
    <submittedName>
        <fullName evidence="1">Uncharacterized protein</fullName>
    </submittedName>
</protein>
<evidence type="ECO:0000313" key="1">
    <source>
        <dbReference type="EMBL" id="SKA38384.1"/>
    </source>
</evidence>
<reference evidence="2" key="1">
    <citation type="submission" date="2017-02" db="EMBL/GenBank/DDBJ databases">
        <authorList>
            <person name="Varghese N."/>
            <person name="Submissions S."/>
        </authorList>
    </citation>
    <scope>NUCLEOTIDE SEQUENCE [LARGE SCALE GENOMIC DNA]</scope>
    <source>
        <strain evidence="2">DSM 22224</strain>
    </source>
</reference>
<gene>
    <name evidence="1" type="ORF">SAMN04488128_104424</name>
</gene>
<organism evidence="1 2">
    <name type="scientific">Chitinophaga eiseniae</name>
    <dbReference type="NCBI Taxonomy" id="634771"/>
    <lineage>
        <taxon>Bacteria</taxon>
        <taxon>Pseudomonadati</taxon>
        <taxon>Bacteroidota</taxon>
        <taxon>Chitinophagia</taxon>
        <taxon>Chitinophagales</taxon>
        <taxon>Chitinophagaceae</taxon>
        <taxon>Chitinophaga</taxon>
    </lineage>
</organism>
<evidence type="ECO:0000313" key="2">
    <source>
        <dbReference type="Proteomes" id="UP000190367"/>
    </source>
</evidence>
<accession>A0A1T4TD10</accession>
<dbReference type="Proteomes" id="UP000190367">
    <property type="component" value="Unassembled WGS sequence"/>
</dbReference>
<keyword evidence="2" id="KW-1185">Reference proteome</keyword>